<gene>
    <name evidence="2" type="ORF">QM524_06485</name>
</gene>
<feature type="signal peptide" evidence="1">
    <location>
        <begin position="1"/>
        <end position="25"/>
    </location>
</feature>
<proteinExistence type="predicted"/>
<comment type="caution">
    <text evidence="2">The sequence shown here is derived from an EMBL/GenBank/DDBJ whole genome shotgun (WGS) entry which is preliminary data.</text>
</comment>
<dbReference type="RefSeq" id="WP_166578596.1">
    <property type="nucleotide sequence ID" value="NZ_JASHIF010000004.1"/>
</dbReference>
<name>A0ABT6Y5M5_9BACT</name>
<evidence type="ECO:0000313" key="2">
    <source>
        <dbReference type="EMBL" id="MDI9858846.1"/>
    </source>
</evidence>
<dbReference type="InterPro" id="IPR058060">
    <property type="entry name" value="HYC_CC_PP"/>
</dbReference>
<dbReference type="NCBIfam" id="NF047658">
    <property type="entry name" value="HYC_CC_PP"/>
    <property type="match status" value="1"/>
</dbReference>
<accession>A0ABT6Y5M5</accession>
<dbReference type="InterPro" id="IPR058512">
    <property type="entry name" value="DUF8199"/>
</dbReference>
<reference evidence="2 3" key="1">
    <citation type="submission" date="2023-05" db="EMBL/GenBank/DDBJ databases">
        <title>Novel species of genus Flectobacillus isolated from stream in China.</title>
        <authorList>
            <person name="Lu H."/>
        </authorList>
    </citation>
    <scope>NUCLEOTIDE SEQUENCE [LARGE SCALE GENOMIC DNA]</scope>
    <source>
        <strain evidence="2 3">KCTC 42575</strain>
    </source>
</reference>
<feature type="chain" id="PRO_5046746893" evidence="1">
    <location>
        <begin position="26"/>
        <end position="144"/>
    </location>
</feature>
<evidence type="ECO:0000256" key="1">
    <source>
        <dbReference type="SAM" id="SignalP"/>
    </source>
</evidence>
<protein>
    <submittedName>
        <fullName evidence="2">Uncharacterized protein</fullName>
    </submittedName>
</protein>
<dbReference type="Proteomes" id="UP001236507">
    <property type="component" value="Unassembled WGS sequence"/>
</dbReference>
<organism evidence="2 3">
    <name type="scientific">Flectobacillus roseus</name>
    <dbReference type="NCBI Taxonomy" id="502259"/>
    <lineage>
        <taxon>Bacteria</taxon>
        <taxon>Pseudomonadati</taxon>
        <taxon>Bacteroidota</taxon>
        <taxon>Cytophagia</taxon>
        <taxon>Cytophagales</taxon>
        <taxon>Flectobacillaceae</taxon>
        <taxon>Flectobacillus</taxon>
    </lineage>
</organism>
<evidence type="ECO:0000313" key="3">
    <source>
        <dbReference type="Proteomes" id="UP001236507"/>
    </source>
</evidence>
<sequence length="144" mass="16431">MKLFFSRIFCLFLALQVLLSSAGFAMNEHYCKIKGEKVWSLSKVLGCCSVKEKKQFQTKTPAYKKSKCCNDKVFHAKVTTESNQNTYTDSVDQASLVWECQMPAMWVFRNEVLPVETASTLYYHSPAPPLTGRDILVKNQSFLI</sequence>
<keyword evidence="1" id="KW-0732">Signal</keyword>
<dbReference type="Pfam" id="PF26622">
    <property type="entry name" value="DUF8199"/>
    <property type="match status" value="1"/>
</dbReference>
<dbReference type="EMBL" id="JASHIF010000004">
    <property type="protein sequence ID" value="MDI9858846.1"/>
    <property type="molecule type" value="Genomic_DNA"/>
</dbReference>
<keyword evidence="3" id="KW-1185">Reference proteome</keyword>